<keyword evidence="5 11" id="KW-0812">Transmembrane</keyword>
<reference evidence="15 16" key="1">
    <citation type="submission" date="2018-04" db="EMBL/GenBank/DDBJ databases">
        <title>Genomic Encyclopedia of Type Strains, Phase IV (KMG-IV): sequencing the most valuable type-strain genomes for metagenomic binning, comparative biology and taxonomic classification.</title>
        <authorList>
            <person name="Goeker M."/>
        </authorList>
    </citation>
    <scope>NUCLEOTIDE SEQUENCE [LARGE SCALE GENOMIC DNA]</scope>
    <source>
        <strain evidence="15 16">DSM 104150</strain>
    </source>
</reference>
<dbReference type="EMBL" id="QICN01000007">
    <property type="protein sequence ID" value="PXV66445.1"/>
    <property type="molecule type" value="Genomic_DNA"/>
</dbReference>
<keyword evidence="10 11" id="KW-0998">Cell outer membrane</keyword>
<evidence type="ECO:0000256" key="6">
    <source>
        <dbReference type="ARBA" id="ARBA00023004"/>
    </source>
</evidence>
<evidence type="ECO:0000256" key="7">
    <source>
        <dbReference type="ARBA" id="ARBA00023065"/>
    </source>
</evidence>
<keyword evidence="4" id="KW-0410">Iron transport</keyword>
<dbReference type="GO" id="GO:0009279">
    <property type="term" value="C:cell outer membrane"/>
    <property type="evidence" value="ECO:0007669"/>
    <property type="project" value="UniProtKB-SubCell"/>
</dbReference>
<dbReference type="Pfam" id="PF00593">
    <property type="entry name" value="TonB_dep_Rec_b-barrel"/>
    <property type="match status" value="1"/>
</dbReference>
<proteinExistence type="inferred from homology"/>
<evidence type="ECO:0000256" key="9">
    <source>
        <dbReference type="ARBA" id="ARBA00023136"/>
    </source>
</evidence>
<evidence type="ECO:0000256" key="1">
    <source>
        <dbReference type="ARBA" id="ARBA00004571"/>
    </source>
</evidence>
<dbReference type="InterPro" id="IPR039426">
    <property type="entry name" value="TonB-dep_rcpt-like"/>
</dbReference>
<keyword evidence="7" id="KW-0406">Ion transport</keyword>
<evidence type="ECO:0000313" key="15">
    <source>
        <dbReference type="EMBL" id="PXV66445.1"/>
    </source>
</evidence>
<evidence type="ECO:0000259" key="14">
    <source>
        <dbReference type="Pfam" id="PF07715"/>
    </source>
</evidence>
<comment type="similarity">
    <text evidence="11 12">Belongs to the TonB-dependent receptor family.</text>
</comment>
<evidence type="ECO:0000256" key="12">
    <source>
        <dbReference type="RuleBase" id="RU003357"/>
    </source>
</evidence>
<keyword evidence="6" id="KW-0408">Iron</keyword>
<dbReference type="InterPro" id="IPR000531">
    <property type="entry name" value="Beta-barrel_TonB"/>
</dbReference>
<keyword evidence="9 11" id="KW-0472">Membrane</keyword>
<feature type="domain" description="TonB-dependent receptor-like beta-barrel" evidence="13">
    <location>
        <begin position="257"/>
        <end position="749"/>
    </location>
</feature>
<evidence type="ECO:0000256" key="8">
    <source>
        <dbReference type="ARBA" id="ARBA00023077"/>
    </source>
</evidence>
<accession>A0A318EA51</accession>
<dbReference type="Proteomes" id="UP000248330">
    <property type="component" value="Unassembled WGS sequence"/>
</dbReference>
<organism evidence="15 16">
    <name type="scientific">Sinimarinibacterium flocculans</name>
    <dbReference type="NCBI Taxonomy" id="985250"/>
    <lineage>
        <taxon>Bacteria</taxon>
        <taxon>Pseudomonadati</taxon>
        <taxon>Pseudomonadota</taxon>
        <taxon>Gammaproteobacteria</taxon>
        <taxon>Nevskiales</taxon>
        <taxon>Nevskiaceae</taxon>
        <taxon>Sinimarinibacterium</taxon>
    </lineage>
</organism>
<keyword evidence="2 11" id="KW-0813">Transport</keyword>
<feature type="domain" description="TonB-dependent receptor plug" evidence="14">
    <location>
        <begin position="55"/>
        <end position="161"/>
    </location>
</feature>
<dbReference type="InterPro" id="IPR012910">
    <property type="entry name" value="Plug_dom"/>
</dbReference>
<comment type="caution">
    <text evidence="15">The sequence shown here is derived from an EMBL/GenBank/DDBJ whole genome shotgun (WGS) entry which is preliminary data.</text>
</comment>
<dbReference type="GO" id="GO:0006826">
    <property type="term" value="P:iron ion transport"/>
    <property type="evidence" value="ECO:0007669"/>
    <property type="project" value="UniProtKB-KW"/>
</dbReference>
<dbReference type="InterPro" id="IPR036942">
    <property type="entry name" value="Beta-barrel_TonB_sf"/>
</dbReference>
<dbReference type="PROSITE" id="PS52016">
    <property type="entry name" value="TONB_DEPENDENT_REC_3"/>
    <property type="match status" value="1"/>
</dbReference>
<keyword evidence="8 12" id="KW-0798">TonB box</keyword>
<dbReference type="Gene3D" id="2.40.170.20">
    <property type="entry name" value="TonB-dependent receptor, beta-barrel domain"/>
    <property type="match status" value="1"/>
</dbReference>
<sequence>MAAAQVPQDPLDPLLPTVPVVPIEASAGGEPVAKPAAPRALEEIVVTAQKTAQSLQDVPVSVSAIDGDSLQQSGRFDAAGLEELVANIEIDLDPQAPVIGIRGFSTETDNVGFEPAVGLVMDDVALGRPEFIPDGMFDIERIEVLRGSQGTLFGKNTIAGVITFASYEPEDFWSGRLLATVGDPRESRAEAGLSIPLSDSFAARVSGVYWDRAGDVDNTRLRRDEGALRQRAGRIKLQVAPASPWTVSLSSQISDTHVDYAPWQLYDADDNALDFARNYDPEVEDDPLDAQASFDRPGYVDRRSDLSRLRADYEAGTLLGLDGVVVTGVVGHAAFDLATLIDIDASPADVIVTDFGVDYAQDSLELRAAAQAGSLFGFGGDVGLVVGVFGLRSDLSSHLDTHAGADLVPFALTPAGLDALGASLPGGIDDLLNLLPPLPGTPIEDALLRGFEQDTESVGLFGQLDWNVFGHWSVIAGLRWGEDRKTARFDVQTTGLGLVGLVVGADTFMAQRERREDDLSPKLGLQYAWTPSINSYVTWTRGYKGGGFNATAETQDNLEFEAERAQSWEAGLKSRLLDGSLMLNLALYRSDIDELQVVDFTGFSFQVRNAAEARLQGAELDLRWLSPWAWLAVDATLALSEAKYLRYTNAPPTEDQQEQDMDVQDLSGRSLANAPEVTASVSPLVSLPFPFGRDLGIQIGVDLSYRGEQYSATDLDPRSFQSVYLLLGSRVVLGRNDGTWSLVLAGRNLTDERALDLVMDHSVYSRTYIAQQIPLRSVSLSLQAQWY</sequence>
<gene>
    <name evidence="15" type="ORF">C8D93_1079</name>
</gene>
<evidence type="ECO:0000313" key="16">
    <source>
        <dbReference type="Proteomes" id="UP000248330"/>
    </source>
</evidence>
<keyword evidence="3 11" id="KW-1134">Transmembrane beta strand</keyword>
<protein>
    <submittedName>
        <fullName evidence="15">Outer membrane receptor protein involved in Fe transport</fullName>
    </submittedName>
</protein>
<evidence type="ECO:0000256" key="5">
    <source>
        <dbReference type="ARBA" id="ARBA00022692"/>
    </source>
</evidence>
<evidence type="ECO:0000256" key="2">
    <source>
        <dbReference type="ARBA" id="ARBA00022448"/>
    </source>
</evidence>
<comment type="subcellular location">
    <subcellularLocation>
        <location evidence="1 11">Cell outer membrane</location>
        <topology evidence="1 11">Multi-pass membrane protein</topology>
    </subcellularLocation>
</comment>
<dbReference type="AlphaFoldDB" id="A0A318EA51"/>
<dbReference type="PANTHER" id="PTHR32552">
    <property type="entry name" value="FERRICHROME IRON RECEPTOR-RELATED"/>
    <property type="match status" value="1"/>
</dbReference>
<keyword evidence="15" id="KW-0675">Receptor</keyword>
<evidence type="ECO:0000256" key="3">
    <source>
        <dbReference type="ARBA" id="ARBA00022452"/>
    </source>
</evidence>
<name>A0A318EA51_9GAMM</name>
<dbReference type="PANTHER" id="PTHR32552:SF81">
    <property type="entry name" value="TONB-DEPENDENT OUTER MEMBRANE RECEPTOR"/>
    <property type="match status" value="1"/>
</dbReference>
<dbReference type="Pfam" id="PF07715">
    <property type="entry name" value="Plug"/>
    <property type="match status" value="1"/>
</dbReference>
<dbReference type="SUPFAM" id="SSF56935">
    <property type="entry name" value="Porins"/>
    <property type="match status" value="1"/>
</dbReference>
<evidence type="ECO:0000256" key="4">
    <source>
        <dbReference type="ARBA" id="ARBA00022496"/>
    </source>
</evidence>
<evidence type="ECO:0000259" key="13">
    <source>
        <dbReference type="Pfam" id="PF00593"/>
    </source>
</evidence>
<evidence type="ECO:0000256" key="10">
    <source>
        <dbReference type="ARBA" id="ARBA00023237"/>
    </source>
</evidence>
<evidence type="ECO:0000256" key="11">
    <source>
        <dbReference type="PROSITE-ProRule" id="PRU01360"/>
    </source>
</evidence>
<keyword evidence="16" id="KW-1185">Reference proteome</keyword>